<dbReference type="PROSITE" id="PS50043">
    <property type="entry name" value="HTH_LUXR_2"/>
    <property type="match status" value="1"/>
</dbReference>
<feature type="modified residue" description="4-aspartylphosphate" evidence="5">
    <location>
        <position position="62"/>
    </location>
</feature>
<keyword evidence="1 5" id="KW-0597">Phosphoprotein</keyword>
<dbReference type="EMBL" id="QEIN01000056">
    <property type="protein sequence ID" value="RCV59699.1"/>
    <property type="molecule type" value="Genomic_DNA"/>
</dbReference>
<accession>A0A368T7L8</accession>
<feature type="domain" description="Response regulatory" evidence="8">
    <location>
        <begin position="11"/>
        <end position="124"/>
    </location>
</feature>
<evidence type="ECO:0000256" key="1">
    <source>
        <dbReference type="ARBA" id="ARBA00022553"/>
    </source>
</evidence>
<dbReference type="GO" id="GO:0000160">
    <property type="term" value="P:phosphorelay signal transduction system"/>
    <property type="evidence" value="ECO:0007669"/>
    <property type="project" value="InterPro"/>
</dbReference>
<dbReference type="SUPFAM" id="SSF52172">
    <property type="entry name" value="CheY-like"/>
    <property type="match status" value="1"/>
</dbReference>
<dbReference type="SMART" id="SM00421">
    <property type="entry name" value="HTH_LUXR"/>
    <property type="match status" value="1"/>
</dbReference>
<dbReference type="Gene3D" id="3.40.50.2300">
    <property type="match status" value="1"/>
</dbReference>
<feature type="domain" description="HTH luxR-type" evidence="7">
    <location>
        <begin position="155"/>
        <end position="220"/>
    </location>
</feature>
<dbReference type="PROSITE" id="PS00622">
    <property type="entry name" value="HTH_LUXR_1"/>
    <property type="match status" value="1"/>
</dbReference>
<evidence type="ECO:0000259" key="8">
    <source>
        <dbReference type="PROSITE" id="PS50110"/>
    </source>
</evidence>
<feature type="region of interest" description="Disordered" evidence="6">
    <location>
        <begin position="216"/>
        <end position="246"/>
    </location>
</feature>
<organism evidence="9 10">
    <name type="scientific">Marinitenerispora sediminis</name>
    <dbReference type="NCBI Taxonomy" id="1931232"/>
    <lineage>
        <taxon>Bacteria</taxon>
        <taxon>Bacillati</taxon>
        <taxon>Actinomycetota</taxon>
        <taxon>Actinomycetes</taxon>
        <taxon>Streptosporangiales</taxon>
        <taxon>Nocardiopsidaceae</taxon>
        <taxon>Marinitenerispora</taxon>
    </lineage>
</organism>
<dbReference type="InterPro" id="IPR011006">
    <property type="entry name" value="CheY-like_superfamily"/>
</dbReference>
<reference evidence="9 10" key="1">
    <citation type="submission" date="2018-04" db="EMBL/GenBank/DDBJ databases">
        <title>Novel actinobacteria from marine sediment.</title>
        <authorList>
            <person name="Ng Z.Y."/>
            <person name="Tan G.Y.A."/>
        </authorList>
    </citation>
    <scope>NUCLEOTIDE SEQUENCE [LARGE SCALE GENOMIC DNA]</scope>
    <source>
        <strain evidence="9 10">TPS81</strain>
    </source>
</reference>
<keyword evidence="2" id="KW-0805">Transcription regulation</keyword>
<dbReference type="PANTHER" id="PTHR43214:SF24">
    <property type="entry name" value="TRANSCRIPTIONAL REGULATORY PROTEIN NARL-RELATED"/>
    <property type="match status" value="1"/>
</dbReference>
<sequence>MTPTPGPAPLTVLAVDDNIVVRAGLISLLETADDIVVIGEAGDGDEAIARARELRPDVVLLDVRMPGRDGVSAVEELSALSKVVMLTHTEDPETVHTALRRGATGYLVHGHFTVAELGRALRDVVHGRGSPLSPVAAAAVLASMRAAPPPRPGPASAEDLGLTEREAQVLAAAARGLSNSAIAQEMFLSEKTVKNHINRIFRKLKVTSRSAAIARWNGHPDPTAPTSDQGHHPFGHSARHWASTER</sequence>
<dbReference type="InterPro" id="IPR001789">
    <property type="entry name" value="Sig_transdc_resp-reg_receiver"/>
</dbReference>
<dbReference type="CDD" id="cd06170">
    <property type="entry name" value="LuxR_C_like"/>
    <property type="match status" value="1"/>
</dbReference>
<proteinExistence type="predicted"/>
<evidence type="ECO:0000256" key="6">
    <source>
        <dbReference type="SAM" id="MobiDB-lite"/>
    </source>
</evidence>
<keyword evidence="4" id="KW-0804">Transcription</keyword>
<evidence type="ECO:0000256" key="4">
    <source>
        <dbReference type="ARBA" id="ARBA00023163"/>
    </source>
</evidence>
<evidence type="ECO:0000313" key="9">
    <source>
        <dbReference type="EMBL" id="RCV59699.1"/>
    </source>
</evidence>
<dbReference type="InterPro" id="IPR058245">
    <property type="entry name" value="NreC/VraR/RcsB-like_REC"/>
</dbReference>
<dbReference type="GO" id="GO:0006355">
    <property type="term" value="P:regulation of DNA-templated transcription"/>
    <property type="evidence" value="ECO:0007669"/>
    <property type="project" value="InterPro"/>
</dbReference>
<dbReference type="PRINTS" id="PR00038">
    <property type="entry name" value="HTHLUXR"/>
</dbReference>
<dbReference type="OrthoDB" id="4172435at2"/>
<dbReference type="Proteomes" id="UP000253318">
    <property type="component" value="Unassembled WGS sequence"/>
</dbReference>
<dbReference type="PANTHER" id="PTHR43214">
    <property type="entry name" value="TWO-COMPONENT RESPONSE REGULATOR"/>
    <property type="match status" value="1"/>
</dbReference>
<dbReference type="InterPro" id="IPR000792">
    <property type="entry name" value="Tscrpt_reg_LuxR_C"/>
</dbReference>
<dbReference type="GO" id="GO:0003677">
    <property type="term" value="F:DNA binding"/>
    <property type="evidence" value="ECO:0007669"/>
    <property type="project" value="UniProtKB-KW"/>
</dbReference>
<evidence type="ECO:0000256" key="5">
    <source>
        <dbReference type="PROSITE-ProRule" id="PRU00169"/>
    </source>
</evidence>
<evidence type="ECO:0000259" key="7">
    <source>
        <dbReference type="PROSITE" id="PS50043"/>
    </source>
</evidence>
<dbReference type="Pfam" id="PF00072">
    <property type="entry name" value="Response_reg"/>
    <property type="match status" value="1"/>
</dbReference>
<evidence type="ECO:0000256" key="2">
    <source>
        <dbReference type="ARBA" id="ARBA00023015"/>
    </source>
</evidence>
<keyword evidence="3 9" id="KW-0238">DNA-binding</keyword>
<name>A0A368T7L8_9ACTN</name>
<dbReference type="InterPro" id="IPR039420">
    <property type="entry name" value="WalR-like"/>
</dbReference>
<dbReference type="AlphaFoldDB" id="A0A368T7L8"/>
<dbReference type="Pfam" id="PF00196">
    <property type="entry name" value="GerE"/>
    <property type="match status" value="1"/>
</dbReference>
<evidence type="ECO:0000256" key="3">
    <source>
        <dbReference type="ARBA" id="ARBA00023125"/>
    </source>
</evidence>
<dbReference type="PROSITE" id="PS50110">
    <property type="entry name" value="RESPONSE_REGULATORY"/>
    <property type="match status" value="1"/>
</dbReference>
<dbReference type="CDD" id="cd17535">
    <property type="entry name" value="REC_NarL-like"/>
    <property type="match status" value="1"/>
</dbReference>
<comment type="caution">
    <text evidence="9">The sequence shown here is derived from an EMBL/GenBank/DDBJ whole genome shotgun (WGS) entry which is preliminary data.</text>
</comment>
<gene>
    <name evidence="9" type="ORF">DEF24_09055</name>
</gene>
<protein>
    <submittedName>
        <fullName evidence="9">DNA-binding response regulator</fullName>
    </submittedName>
</protein>
<dbReference type="SMART" id="SM00448">
    <property type="entry name" value="REC"/>
    <property type="match status" value="1"/>
</dbReference>
<evidence type="ECO:0000313" key="10">
    <source>
        <dbReference type="Proteomes" id="UP000253318"/>
    </source>
</evidence>
<keyword evidence="10" id="KW-1185">Reference proteome</keyword>